<protein>
    <submittedName>
        <fullName evidence="2">Uncharacterized protein</fullName>
    </submittedName>
</protein>
<feature type="region of interest" description="Disordered" evidence="1">
    <location>
        <begin position="14"/>
        <end position="65"/>
    </location>
</feature>
<gene>
    <name evidence="2" type="ORF">AK812_SmicGene6866</name>
</gene>
<evidence type="ECO:0000313" key="3">
    <source>
        <dbReference type="Proteomes" id="UP000186817"/>
    </source>
</evidence>
<accession>A0A1Q9EQ21</accession>
<evidence type="ECO:0000256" key="1">
    <source>
        <dbReference type="SAM" id="MobiDB-lite"/>
    </source>
</evidence>
<organism evidence="2 3">
    <name type="scientific">Symbiodinium microadriaticum</name>
    <name type="common">Dinoflagellate</name>
    <name type="synonym">Zooxanthella microadriatica</name>
    <dbReference type="NCBI Taxonomy" id="2951"/>
    <lineage>
        <taxon>Eukaryota</taxon>
        <taxon>Sar</taxon>
        <taxon>Alveolata</taxon>
        <taxon>Dinophyceae</taxon>
        <taxon>Suessiales</taxon>
        <taxon>Symbiodiniaceae</taxon>
        <taxon>Symbiodinium</taxon>
    </lineage>
</organism>
<proteinExistence type="predicted"/>
<evidence type="ECO:0000313" key="2">
    <source>
        <dbReference type="EMBL" id="OLQ09529.1"/>
    </source>
</evidence>
<name>A0A1Q9EQ21_SYMMI</name>
<dbReference type="Proteomes" id="UP000186817">
    <property type="component" value="Unassembled WGS sequence"/>
</dbReference>
<dbReference type="OrthoDB" id="448094at2759"/>
<dbReference type="EMBL" id="LSRX01000095">
    <property type="protein sequence ID" value="OLQ09529.1"/>
    <property type="molecule type" value="Genomic_DNA"/>
</dbReference>
<sequence>MSSAISEMDLDAQEALFFGHMGPLRKSPPPTSGHREPPPPGGPSDRGQKRIPKARPDRAPHPAASMWAYSSGSRRGLGALWGREDTMSEHKESEAHPEWLESKVYKLTQLVLRQEQTLASSSPPGHGDASVYEERGVRDDTSLLRCSDQVANHQGGGADQTALLPKLALFKQLLITLHERLGETSQKEEAMTHAKSLGGRGAELADIARESRPTSPGSRLHGEGSLLSQLVQMRRGSTEETILRFRSLRHLSPAVKAEWIQFQLVVSLRPNYVAFYDRHWSQLSASSLRLNQPGFQGSWEARRRTDDITRVTDRGTTLAPVILALHAGEQLILQTMIDQWHTQASIHALTQPTTIVCLQIQRFIWEAGVMRRDYRSLLGYHCIVHLPIFDGPHATDVHILPYQVVAMQLHYGVQPTKSHYRTAMIGQPRFGKDRVWLSDDGRTPEQIHREHDSAIYLLWLLQVDNADTTVTDRAESRIQVALNTSAACQLARRSRQQGWCFFCSLPVSVNGFVKKALLLERGGLIRVSDFLPKELAEKTFATMRLVTWMPLRP</sequence>
<dbReference type="AlphaFoldDB" id="A0A1Q9EQ21"/>
<comment type="caution">
    <text evidence="2">The sequence shown here is derived from an EMBL/GenBank/DDBJ whole genome shotgun (WGS) entry which is preliminary data.</text>
</comment>
<keyword evidence="3" id="KW-1185">Reference proteome</keyword>
<reference evidence="2 3" key="1">
    <citation type="submission" date="2016-02" db="EMBL/GenBank/DDBJ databases">
        <title>Genome analysis of coral dinoflagellate symbionts highlights evolutionary adaptations to a symbiotic lifestyle.</title>
        <authorList>
            <person name="Aranda M."/>
            <person name="Li Y."/>
            <person name="Liew Y.J."/>
            <person name="Baumgarten S."/>
            <person name="Simakov O."/>
            <person name="Wilson M."/>
            <person name="Piel J."/>
            <person name="Ashoor H."/>
            <person name="Bougouffa S."/>
            <person name="Bajic V.B."/>
            <person name="Ryu T."/>
            <person name="Ravasi T."/>
            <person name="Bayer T."/>
            <person name="Micklem G."/>
            <person name="Kim H."/>
            <person name="Bhak J."/>
            <person name="Lajeunesse T.C."/>
            <person name="Voolstra C.R."/>
        </authorList>
    </citation>
    <scope>NUCLEOTIDE SEQUENCE [LARGE SCALE GENOMIC DNA]</scope>
    <source>
        <strain evidence="2 3">CCMP2467</strain>
    </source>
</reference>